<dbReference type="CDD" id="cd15550">
    <property type="entry name" value="PHD_MLL5"/>
    <property type="match status" value="1"/>
</dbReference>
<organism evidence="7 8">
    <name type="scientific">Dreissena polymorpha</name>
    <name type="common">Zebra mussel</name>
    <name type="synonym">Mytilus polymorpha</name>
    <dbReference type="NCBI Taxonomy" id="45954"/>
    <lineage>
        <taxon>Eukaryota</taxon>
        <taxon>Metazoa</taxon>
        <taxon>Spiralia</taxon>
        <taxon>Lophotrochozoa</taxon>
        <taxon>Mollusca</taxon>
        <taxon>Bivalvia</taxon>
        <taxon>Autobranchia</taxon>
        <taxon>Heteroconchia</taxon>
        <taxon>Euheterodonta</taxon>
        <taxon>Imparidentia</taxon>
        <taxon>Neoheterodontei</taxon>
        <taxon>Myida</taxon>
        <taxon>Dreissenoidea</taxon>
        <taxon>Dreissenidae</taxon>
        <taxon>Dreissena</taxon>
    </lineage>
</organism>
<feature type="region of interest" description="Disordered" evidence="5">
    <location>
        <begin position="903"/>
        <end position="982"/>
    </location>
</feature>
<evidence type="ECO:0000313" key="7">
    <source>
        <dbReference type="EMBL" id="KAH3819372.1"/>
    </source>
</evidence>
<feature type="region of interest" description="Disordered" evidence="5">
    <location>
        <begin position="1488"/>
        <end position="1588"/>
    </location>
</feature>
<feature type="compositionally biased region" description="Basic and acidic residues" evidence="5">
    <location>
        <begin position="646"/>
        <end position="687"/>
    </location>
</feature>
<keyword evidence="2" id="KW-0863">Zinc-finger</keyword>
<dbReference type="EMBL" id="JAIWYP010000005">
    <property type="protein sequence ID" value="KAH3819372.1"/>
    <property type="molecule type" value="Genomic_DNA"/>
</dbReference>
<keyword evidence="8" id="KW-1185">Reference proteome</keyword>
<gene>
    <name evidence="7" type="ORF">DPMN_121105</name>
</gene>
<feature type="region of interest" description="Disordered" evidence="5">
    <location>
        <begin position="531"/>
        <end position="834"/>
    </location>
</feature>
<dbReference type="InterPro" id="IPR001965">
    <property type="entry name" value="Znf_PHD"/>
</dbReference>
<feature type="region of interest" description="Disordered" evidence="5">
    <location>
        <begin position="1816"/>
        <end position="1896"/>
    </location>
</feature>
<dbReference type="PANTHER" id="PTHR46462:SF3">
    <property type="entry name" value="UPSET, ISOFORM A"/>
    <property type="match status" value="1"/>
</dbReference>
<feature type="region of interest" description="Disordered" evidence="5">
    <location>
        <begin position="1623"/>
        <end position="1647"/>
    </location>
</feature>
<dbReference type="SUPFAM" id="SSF57903">
    <property type="entry name" value="FYVE/PHD zinc finger"/>
    <property type="match status" value="1"/>
</dbReference>
<feature type="compositionally biased region" description="Basic residues" evidence="5">
    <location>
        <begin position="794"/>
        <end position="808"/>
    </location>
</feature>
<dbReference type="InterPro" id="IPR011011">
    <property type="entry name" value="Znf_FYVE_PHD"/>
</dbReference>
<reference evidence="7" key="1">
    <citation type="journal article" date="2019" name="bioRxiv">
        <title>The Genome of the Zebra Mussel, Dreissena polymorpha: A Resource for Invasive Species Research.</title>
        <authorList>
            <person name="McCartney M.A."/>
            <person name="Auch B."/>
            <person name="Kono T."/>
            <person name="Mallez S."/>
            <person name="Zhang Y."/>
            <person name="Obille A."/>
            <person name="Becker A."/>
            <person name="Abrahante J.E."/>
            <person name="Garbe J."/>
            <person name="Badalamenti J.P."/>
            <person name="Herman A."/>
            <person name="Mangelson H."/>
            <person name="Liachko I."/>
            <person name="Sullivan S."/>
            <person name="Sone E.D."/>
            <person name="Koren S."/>
            <person name="Silverstein K.A.T."/>
            <person name="Beckman K.B."/>
            <person name="Gohl D.M."/>
        </authorList>
    </citation>
    <scope>NUCLEOTIDE SEQUENCE</scope>
    <source>
        <strain evidence="7">Duluth1</strain>
        <tissue evidence="7">Whole animal</tissue>
    </source>
</reference>
<dbReference type="GO" id="GO:0006355">
    <property type="term" value="P:regulation of DNA-templated transcription"/>
    <property type="evidence" value="ECO:0007669"/>
    <property type="project" value="TreeGrafter"/>
</dbReference>
<feature type="region of interest" description="Disordered" evidence="5">
    <location>
        <begin position="214"/>
        <end position="234"/>
    </location>
</feature>
<keyword evidence="1" id="KW-0479">Metal-binding</keyword>
<feature type="compositionally biased region" description="Basic and acidic residues" evidence="5">
    <location>
        <begin position="1578"/>
        <end position="1588"/>
    </location>
</feature>
<evidence type="ECO:0000256" key="5">
    <source>
        <dbReference type="SAM" id="MobiDB-lite"/>
    </source>
</evidence>
<evidence type="ECO:0000256" key="1">
    <source>
        <dbReference type="ARBA" id="ARBA00022723"/>
    </source>
</evidence>
<feature type="compositionally biased region" description="Polar residues" evidence="5">
    <location>
        <begin position="914"/>
        <end position="934"/>
    </location>
</feature>
<dbReference type="PANTHER" id="PTHR46462">
    <property type="entry name" value="UPSET, ISOFORM A"/>
    <property type="match status" value="1"/>
</dbReference>
<evidence type="ECO:0000256" key="3">
    <source>
        <dbReference type="ARBA" id="ARBA00022833"/>
    </source>
</evidence>
<dbReference type="InterPro" id="IPR013083">
    <property type="entry name" value="Znf_RING/FYVE/PHD"/>
</dbReference>
<evidence type="ECO:0000313" key="8">
    <source>
        <dbReference type="Proteomes" id="UP000828390"/>
    </source>
</evidence>
<feature type="compositionally biased region" description="Polar residues" evidence="5">
    <location>
        <begin position="633"/>
        <end position="642"/>
    </location>
</feature>
<feature type="region of interest" description="Disordered" evidence="5">
    <location>
        <begin position="1436"/>
        <end position="1473"/>
    </location>
</feature>
<dbReference type="SMART" id="SM00317">
    <property type="entry name" value="SET"/>
    <property type="match status" value="1"/>
</dbReference>
<comment type="caution">
    <text evidence="7">The sequence shown here is derived from an EMBL/GenBank/DDBJ whole genome shotgun (WGS) entry which is preliminary data.</text>
</comment>
<feature type="non-terminal residue" evidence="7">
    <location>
        <position position="1896"/>
    </location>
</feature>
<feature type="compositionally biased region" description="Polar residues" evidence="5">
    <location>
        <begin position="809"/>
        <end position="830"/>
    </location>
</feature>
<dbReference type="FunFam" id="3.30.40.10:FF:000150">
    <property type="entry name" value="Inactive histone-lysine N-methyltransferase 2E"/>
    <property type="match status" value="1"/>
</dbReference>
<dbReference type="SUPFAM" id="SSF82199">
    <property type="entry name" value="SET domain"/>
    <property type="match status" value="1"/>
</dbReference>
<feature type="compositionally biased region" description="Basic and acidic residues" evidence="5">
    <location>
        <begin position="701"/>
        <end position="793"/>
    </location>
</feature>
<feature type="region of interest" description="Disordered" evidence="5">
    <location>
        <begin position="1086"/>
        <end position="1105"/>
    </location>
</feature>
<dbReference type="CDD" id="cd10529">
    <property type="entry name" value="SET_SETD5-like"/>
    <property type="match status" value="1"/>
</dbReference>
<dbReference type="Pfam" id="PF20826">
    <property type="entry name" value="PHD_5"/>
    <property type="match status" value="1"/>
</dbReference>
<keyword evidence="4" id="KW-0156">Chromatin regulator</keyword>
<dbReference type="PROSITE" id="PS01359">
    <property type="entry name" value="ZF_PHD_1"/>
    <property type="match status" value="1"/>
</dbReference>
<evidence type="ECO:0000256" key="2">
    <source>
        <dbReference type="ARBA" id="ARBA00022771"/>
    </source>
</evidence>
<dbReference type="GO" id="GO:0006325">
    <property type="term" value="P:chromatin organization"/>
    <property type="evidence" value="ECO:0007669"/>
    <property type="project" value="UniProtKB-KW"/>
</dbReference>
<dbReference type="GO" id="GO:0008270">
    <property type="term" value="F:zinc ion binding"/>
    <property type="evidence" value="ECO:0007669"/>
    <property type="project" value="UniProtKB-KW"/>
</dbReference>
<protein>
    <recommendedName>
        <fullName evidence="6">SET domain-containing protein</fullName>
    </recommendedName>
</protein>
<dbReference type="Pfam" id="PF00856">
    <property type="entry name" value="SET"/>
    <property type="match status" value="1"/>
</dbReference>
<dbReference type="PROSITE" id="PS50280">
    <property type="entry name" value="SET"/>
    <property type="match status" value="1"/>
</dbReference>
<feature type="compositionally biased region" description="Polar residues" evidence="5">
    <location>
        <begin position="949"/>
        <end position="966"/>
    </location>
</feature>
<dbReference type="InterPro" id="IPR019786">
    <property type="entry name" value="Zinc_finger_PHD-type_CS"/>
</dbReference>
<feature type="domain" description="SET" evidence="6">
    <location>
        <begin position="355"/>
        <end position="476"/>
    </location>
</feature>
<name>A0A9D4GM57_DREPO</name>
<feature type="compositionally biased region" description="Polar residues" evidence="5">
    <location>
        <begin position="1816"/>
        <end position="1828"/>
    </location>
</feature>
<dbReference type="Gene3D" id="2.170.270.10">
    <property type="entry name" value="SET domain"/>
    <property type="match status" value="1"/>
</dbReference>
<evidence type="ECO:0000256" key="4">
    <source>
        <dbReference type="ARBA" id="ARBA00022853"/>
    </source>
</evidence>
<evidence type="ECO:0000259" key="6">
    <source>
        <dbReference type="PROSITE" id="PS50280"/>
    </source>
</evidence>
<dbReference type="SMART" id="SM00249">
    <property type="entry name" value="PHD"/>
    <property type="match status" value="1"/>
</dbReference>
<reference evidence="7" key="2">
    <citation type="submission" date="2020-11" db="EMBL/GenBank/DDBJ databases">
        <authorList>
            <person name="McCartney M.A."/>
            <person name="Auch B."/>
            <person name="Kono T."/>
            <person name="Mallez S."/>
            <person name="Becker A."/>
            <person name="Gohl D.M."/>
            <person name="Silverstein K.A.T."/>
            <person name="Koren S."/>
            <person name="Bechman K.B."/>
            <person name="Herman A."/>
            <person name="Abrahante J.E."/>
            <person name="Garbe J."/>
        </authorList>
    </citation>
    <scope>NUCLEOTIDE SEQUENCE</scope>
    <source>
        <strain evidence="7">Duluth1</strain>
        <tissue evidence="7">Whole animal</tissue>
    </source>
</reference>
<sequence length="1896" mass="207572">YDGPVDMTMASDDLYRSPTQTYPGCFGLPYQDHNYGAPPPPTPPTPPLVAMPIKPAEGGVEVKEEVVLTSDTPTLTRLSTETLSEDQDEADDPTRCICDFVHDDGYMIQCDKCSVWQHIVCMGLDRDSIPDVYLCEVCNPRAVDRARAREFQIRKREFLKTLIVKTHDSSTDTDPEEVNNRLKAYGLDHGANSHKAKMKLKKRKERTKSLPIKRIKSKELKTEKEKENASNEANRKSKLLIKDFSSKTAQARKEKLCKKIERMRAERLSKEMLDDKLSSDDLRDDEKIINTITSTPVTHDESAQDLWDISTFNEWEQSYETARYNQYTTYVQEYLNSTCVNGHHNDIADLVTDGLRVQRCFVKHLKNRRKGLEASCNIPNGQPIIEVIGKVMTKQQYDKDNFGQRQLSPFVFFYGTVFDLDLVIDASDYGNDARFIRRSCQPNAAVHHVVAGGQAHFITVATKEIPERTEITIPFDYDYKKWNFCFECACLRNNCPVTRYQKRRLRFQKMQQQNISSPLKKYHKPDKVPKLIIRTPGKSPTKSPVKPTVKSPEKALPEVISPSIDPIHLSPTSSVASPAKMLRRSQVSKSVDSRISHGSNARIRSLRVPSQNSNNTNSCAVPNSITAPEPTSMLRSSDTDPLTSPECKDSSAKQESSEMPKEEKRKLTREERKMEAIMKAFEKMEKRNTRKASVDPQKFTESIDTKYSKINETQKEKSKEWKEVKKGIKKEKVESGSDSDSLTKDRREIKQEEEVDKHASVKVEDTSPEKKVKIETTDHGEALNKPVLRDRTQSKGKKTKKGGRRRTRNMSGAGSSDVQMESQEENSNSGLPLAAAISCPPTPAIAVDFASDVPPAFRFLKTKRHLMNEWLSEKSIEGRAAVSRAEPLEVAVDDSMFVTCLPSPRNSMDRLRRNSQSSGVRERSVSLNQETSAGSAKKRWLRQAMGEGTESTSGSPLPGSGCQSPNPHAMPSPGGSPPIDFVTPLKKRRLARESMTVECGYGDLSAPTPSVGPAQTSSYFAGLSESFENIKNSNGLHMVFSPLTTVEDVAGVTEGFKAESTNVSEVPVASDHTDMEISPRFRAPQYDGSVVSSNECDRIGNGTDSEINTFRGTTDESISNMDNNVSSECAVYEAMGSWNVAEQTENCDQNFIKSASRSSRSEPDSSDCALVDKEERVSAAELECDSGSQEVHASAQAGQRGNEVDSAVVNCEPVSEQVDSTECGEEAMDTNAVSSPVTLSENNQCDSCNSETTDSVLISKDLSPHGPSSVFSDKVCTSSNISSSPSFVDSVSNEESSTVQIVSHVDSSTDKGNFVSASNALDVSGSNIADDSANTYNTSPRVSLSLDFNSVLSDNEVSNSHCEERRLSITSHSLSSRNVSDPFVVSSYGNIDINPGPNRHLKFLNENSYSADMTVDSTTQYVSHMSAASVNYDSDSMDVTSATEPGYQLCGDDSRRTSDDSLSSCPESSFCAESQLPKEKKKVSIQEYLQRKKEKTSTSSSSPSASQDPSVSMTTSNRSASVSSTSSTSPLKLSTPISREKLDRKLPPLPSLPSLPMFEKTDRKEFKSSSDLLSPIFNRKDKQEEARKHVSLAERLRSEFGLDDSADIEADIDSNIDTSVKAAGILDGDAPPPPPPPPPNSSLRTGAGIQSAGRQLRFQNGPTSHAMAFATQGNRSTADLLMSNLGSASAPQMVPPPSPAVKPLNNLGASKSPIQGSLSTLLSSVKTPQQIQNDLSVQLAAIKAQLNKVQQQASLPSATNMSAAPMDQLPTNPVNGMASSMGMASQVFEYGHQSNTNFQRQNSYLGGSSGLAASTAPNGNSYQGNGKSPSLGGTWIAQGPGGHGFAEAAALPQNGSGNYSTLQDKSPVWNHRRSSAGGKHPASDRKPFGKQISHKY</sequence>
<keyword evidence="3" id="KW-0862">Zinc</keyword>
<feature type="compositionally biased region" description="Basic and acidic residues" evidence="5">
    <location>
        <begin position="1559"/>
        <end position="1568"/>
    </location>
</feature>
<feature type="compositionally biased region" description="Polar residues" evidence="5">
    <location>
        <begin position="1853"/>
        <end position="1864"/>
    </location>
</feature>
<dbReference type="InterPro" id="IPR001214">
    <property type="entry name" value="SET_dom"/>
</dbReference>
<feature type="compositionally biased region" description="Low complexity" evidence="5">
    <location>
        <begin position="1460"/>
        <end position="1469"/>
    </location>
</feature>
<feature type="compositionally biased region" description="Low complexity" evidence="5">
    <location>
        <begin position="1497"/>
        <end position="1537"/>
    </location>
</feature>
<dbReference type="GO" id="GO:0034967">
    <property type="term" value="C:Set3 complex"/>
    <property type="evidence" value="ECO:0007669"/>
    <property type="project" value="TreeGrafter"/>
</dbReference>
<feature type="compositionally biased region" description="Polar residues" evidence="5">
    <location>
        <begin position="608"/>
        <end position="626"/>
    </location>
</feature>
<proteinExistence type="predicted"/>
<feature type="compositionally biased region" description="Polar residues" evidence="5">
    <location>
        <begin position="1186"/>
        <end position="1199"/>
    </location>
</feature>
<accession>A0A9D4GM57</accession>
<dbReference type="Proteomes" id="UP000828390">
    <property type="component" value="Unassembled WGS sequence"/>
</dbReference>
<feature type="compositionally biased region" description="Pro residues" evidence="5">
    <location>
        <begin position="1630"/>
        <end position="1640"/>
    </location>
</feature>
<feature type="region of interest" description="Disordered" evidence="5">
    <location>
        <begin position="1182"/>
        <end position="1203"/>
    </location>
</feature>
<dbReference type="InterPro" id="IPR046341">
    <property type="entry name" value="SET_dom_sf"/>
</dbReference>
<dbReference type="GO" id="GO:0070210">
    <property type="term" value="C:Rpd3L-Expanded complex"/>
    <property type="evidence" value="ECO:0007669"/>
    <property type="project" value="TreeGrafter"/>
</dbReference>
<feature type="compositionally biased region" description="Basic and acidic residues" evidence="5">
    <location>
        <begin position="217"/>
        <end position="234"/>
    </location>
</feature>
<dbReference type="Gene3D" id="3.30.40.10">
    <property type="entry name" value="Zinc/RING finger domain, C3HC4 (zinc finger)"/>
    <property type="match status" value="1"/>
</dbReference>